<evidence type="ECO:0000313" key="1">
    <source>
        <dbReference type="EMBL" id="MFD1788422.1"/>
    </source>
</evidence>
<dbReference type="RefSeq" id="WP_380940805.1">
    <property type="nucleotide sequence ID" value="NZ_JBHUFC010000003.1"/>
</dbReference>
<comment type="caution">
    <text evidence="1">The sequence shown here is derived from an EMBL/GenBank/DDBJ whole genome shotgun (WGS) entry which is preliminary data.</text>
</comment>
<protein>
    <submittedName>
        <fullName evidence="1">Uncharacterized protein</fullName>
    </submittedName>
</protein>
<accession>A0ABW4NEK4</accession>
<proteinExistence type="predicted"/>
<keyword evidence="2" id="KW-1185">Reference proteome</keyword>
<gene>
    <name evidence="1" type="ORF">ACFSC3_12645</name>
</gene>
<dbReference type="Proteomes" id="UP001597283">
    <property type="component" value="Unassembled WGS sequence"/>
</dbReference>
<dbReference type="EMBL" id="JBHUFC010000003">
    <property type="protein sequence ID" value="MFD1788422.1"/>
    <property type="molecule type" value="Genomic_DNA"/>
</dbReference>
<evidence type="ECO:0000313" key="2">
    <source>
        <dbReference type="Proteomes" id="UP001597283"/>
    </source>
</evidence>
<sequence>MQRATSAQLVTAFDPNSEPLIETTFERAIMQWSSLDRVTQADALLIVSGAGGERRVYGRAAIAEMAGKD</sequence>
<organism evidence="1 2">
    <name type="scientific">Sphingomonas floccifaciens</name>
    <dbReference type="NCBI Taxonomy" id="1844115"/>
    <lineage>
        <taxon>Bacteria</taxon>
        <taxon>Pseudomonadati</taxon>
        <taxon>Pseudomonadota</taxon>
        <taxon>Alphaproteobacteria</taxon>
        <taxon>Sphingomonadales</taxon>
        <taxon>Sphingomonadaceae</taxon>
        <taxon>Sphingomonas</taxon>
    </lineage>
</organism>
<name>A0ABW4NEK4_9SPHN</name>
<reference evidence="2" key="1">
    <citation type="journal article" date="2019" name="Int. J. Syst. Evol. Microbiol.">
        <title>The Global Catalogue of Microorganisms (GCM) 10K type strain sequencing project: providing services to taxonomists for standard genome sequencing and annotation.</title>
        <authorList>
            <consortium name="The Broad Institute Genomics Platform"/>
            <consortium name="The Broad Institute Genome Sequencing Center for Infectious Disease"/>
            <person name="Wu L."/>
            <person name="Ma J."/>
        </authorList>
    </citation>
    <scope>NUCLEOTIDE SEQUENCE [LARGE SCALE GENOMIC DNA]</scope>
    <source>
        <strain evidence="2">Q85</strain>
    </source>
</reference>